<reference evidence="2" key="1">
    <citation type="journal article" date="2023" name="G3 (Bethesda)">
        <title>Whole genome assembly and annotation of the endangered Caribbean coral Acropora cervicornis.</title>
        <authorList>
            <person name="Selwyn J.D."/>
            <person name="Vollmer S.V."/>
        </authorList>
    </citation>
    <scope>NUCLEOTIDE SEQUENCE</scope>
    <source>
        <strain evidence="2">K2</strain>
    </source>
</reference>
<feature type="non-terminal residue" evidence="2">
    <location>
        <position position="1"/>
    </location>
</feature>
<evidence type="ECO:0000256" key="1">
    <source>
        <dbReference type="SAM" id="Phobius"/>
    </source>
</evidence>
<keyword evidence="1" id="KW-1133">Transmembrane helix</keyword>
<dbReference type="EMBL" id="JARQWQ010000021">
    <property type="protein sequence ID" value="KAK2564967.1"/>
    <property type="molecule type" value="Genomic_DNA"/>
</dbReference>
<organism evidence="2 3">
    <name type="scientific">Acropora cervicornis</name>
    <name type="common">Staghorn coral</name>
    <dbReference type="NCBI Taxonomy" id="6130"/>
    <lineage>
        <taxon>Eukaryota</taxon>
        <taxon>Metazoa</taxon>
        <taxon>Cnidaria</taxon>
        <taxon>Anthozoa</taxon>
        <taxon>Hexacorallia</taxon>
        <taxon>Scleractinia</taxon>
        <taxon>Astrocoeniina</taxon>
        <taxon>Acroporidae</taxon>
        <taxon>Acropora</taxon>
    </lineage>
</organism>
<evidence type="ECO:0000313" key="2">
    <source>
        <dbReference type="EMBL" id="KAK2564967.1"/>
    </source>
</evidence>
<dbReference type="AlphaFoldDB" id="A0AAD9QP80"/>
<dbReference type="Proteomes" id="UP001249851">
    <property type="component" value="Unassembled WGS sequence"/>
</dbReference>
<comment type="caution">
    <text evidence="2">The sequence shown here is derived from an EMBL/GenBank/DDBJ whole genome shotgun (WGS) entry which is preliminary data.</text>
</comment>
<reference evidence="2" key="2">
    <citation type="journal article" date="2023" name="Science">
        <title>Genomic signatures of disease resistance in endangered staghorn corals.</title>
        <authorList>
            <person name="Vollmer S.V."/>
            <person name="Selwyn J.D."/>
            <person name="Despard B.A."/>
            <person name="Roesel C.L."/>
        </authorList>
    </citation>
    <scope>NUCLEOTIDE SEQUENCE</scope>
    <source>
        <strain evidence="2">K2</strain>
    </source>
</reference>
<gene>
    <name evidence="2" type="ORF">P5673_011677</name>
</gene>
<evidence type="ECO:0000313" key="3">
    <source>
        <dbReference type="Proteomes" id="UP001249851"/>
    </source>
</evidence>
<protein>
    <submittedName>
        <fullName evidence="2">Uncharacterized protein</fullName>
    </submittedName>
</protein>
<sequence>MHSSMVMDVVPVLFKLIVSMSSIPTSFFFFLFQVIIIIAVSITVPVFCESSAIGHYNLCRYNVVNEHALHITQSLLEGFAKRNYVIILLDHMRCNINIKWSLLKFSPSMSDSGTLDFPIHHGLMCLICSLA</sequence>
<proteinExistence type="predicted"/>
<keyword evidence="1" id="KW-0472">Membrane</keyword>
<keyword evidence="3" id="KW-1185">Reference proteome</keyword>
<name>A0AAD9QP80_ACRCE</name>
<accession>A0AAD9QP80</accession>
<feature type="transmembrane region" description="Helical" evidence="1">
    <location>
        <begin position="12"/>
        <end position="40"/>
    </location>
</feature>
<keyword evidence="1" id="KW-0812">Transmembrane</keyword>